<dbReference type="InterPro" id="IPR015421">
    <property type="entry name" value="PyrdxlP-dep_Trfase_major"/>
</dbReference>
<name>A0A512H474_9PROT</name>
<dbReference type="InterPro" id="IPR000277">
    <property type="entry name" value="Cys/Met-Metab_PyrdxlP-dep_enz"/>
</dbReference>
<dbReference type="OrthoDB" id="9790858at2"/>
<dbReference type="Gene3D" id="3.90.1150.10">
    <property type="entry name" value="Aspartate Aminotransferase, domain 1"/>
    <property type="match status" value="1"/>
</dbReference>
<proteinExistence type="inferred from homology"/>
<dbReference type="NCBIfam" id="TIGR01324">
    <property type="entry name" value="cysta_beta_ly_B"/>
    <property type="match status" value="1"/>
</dbReference>
<dbReference type="RefSeq" id="WP_147162326.1">
    <property type="nucleotide sequence ID" value="NZ_BJZO01000006.1"/>
</dbReference>
<dbReference type="GO" id="GO:0019450">
    <property type="term" value="P:L-cysteine catabolic process to pyruvate"/>
    <property type="evidence" value="ECO:0007669"/>
    <property type="project" value="TreeGrafter"/>
</dbReference>
<dbReference type="PANTHER" id="PTHR43500">
    <property type="entry name" value="CYSTATHIONINE BETA-LYASE-RELATED"/>
    <property type="match status" value="1"/>
</dbReference>
<evidence type="ECO:0000256" key="1">
    <source>
        <dbReference type="ARBA" id="ARBA00001933"/>
    </source>
</evidence>
<dbReference type="PANTHER" id="PTHR43500:SF1">
    <property type="entry name" value="CYSTATHIONINE BETA-LYASE-RELATED"/>
    <property type="match status" value="1"/>
</dbReference>
<feature type="modified residue" description="N6-(pyridoxal phosphate)lysine" evidence="8">
    <location>
        <position position="204"/>
    </location>
</feature>
<dbReference type="InterPro" id="IPR054542">
    <property type="entry name" value="Cys_met_metab_PP"/>
</dbReference>
<accession>A0A512H474</accession>
<comment type="cofactor">
    <cofactor evidence="1 9">
        <name>pyridoxal 5'-phosphate</name>
        <dbReference type="ChEBI" id="CHEBI:597326"/>
    </cofactor>
</comment>
<keyword evidence="3 8" id="KW-0663">Pyridoxal phosphate</keyword>
<sequence length="394" mass="41898">MKPDTRLTHAGRHPDKYDGVVNTPVYRASTVTFPTVGEMGRRFAHRFDTPYYGRYGTPTTNALEEAVAAAEGAAFGVATASGMGAIAATLLAVLAPGDHLLMVDSVYAPTRKFCDSALSRMGITTTYYDPLVGGAIADLITPATRLVFCESPGSLTFEVQDIPAIAAAAHKAGALVALDNTWASPLFFAPFTKGVDLSIQAATKYIVGHSDAMLGTITTNERALYERLKDTLVMYGYSTGSEEAYLGLRGLRTLSVRLERHQRNALAVATWLAEQPEVARVLHPALPSDPGHALWARDFTGASGLFGVLLHPGTAEGVPAMLDGMTHFAMGFSWGGYESLILPTTGSIPRTACPWPHTGPSLRLHVGLEDPADLIADLRAGLDRLASTPEGSTL</sequence>
<protein>
    <submittedName>
        <fullName evidence="10">Cystathionine beta-lyase</fullName>
    </submittedName>
</protein>
<evidence type="ECO:0000256" key="8">
    <source>
        <dbReference type="PIRSR" id="PIRSR001434-2"/>
    </source>
</evidence>
<dbReference type="InterPro" id="IPR015422">
    <property type="entry name" value="PyrdxlP-dep_Trfase_small"/>
</dbReference>
<comment type="similarity">
    <text evidence="2 9">Belongs to the trans-sulfuration enzymes family.</text>
</comment>
<evidence type="ECO:0000256" key="9">
    <source>
        <dbReference type="RuleBase" id="RU362118"/>
    </source>
</evidence>
<keyword evidence="4 10" id="KW-0456">Lyase</keyword>
<evidence type="ECO:0000256" key="7">
    <source>
        <dbReference type="ARBA" id="ARBA00047625"/>
    </source>
</evidence>
<evidence type="ECO:0000256" key="6">
    <source>
        <dbReference type="ARBA" id="ARBA00047517"/>
    </source>
</evidence>
<evidence type="ECO:0000256" key="4">
    <source>
        <dbReference type="ARBA" id="ARBA00023239"/>
    </source>
</evidence>
<comment type="catalytic activity">
    <reaction evidence="7">
        <text>an S-substituted L-cysteine + H2O = a thiol + pyruvate + NH4(+)</text>
        <dbReference type="Rhea" id="RHEA:18121"/>
        <dbReference type="ChEBI" id="CHEBI:15361"/>
        <dbReference type="ChEBI" id="CHEBI:15377"/>
        <dbReference type="ChEBI" id="CHEBI:28938"/>
        <dbReference type="ChEBI" id="CHEBI:29256"/>
        <dbReference type="ChEBI" id="CHEBI:58717"/>
        <dbReference type="EC" id="4.4.1.13"/>
    </reaction>
</comment>
<gene>
    <name evidence="10" type="ORF">ROR02_03930</name>
</gene>
<evidence type="ECO:0000256" key="3">
    <source>
        <dbReference type="ARBA" id="ARBA00022898"/>
    </source>
</evidence>
<comment type="pathway">
    <text evidence="5">Amino-acid biosynthesis; L-methionine biosynthesis via de novo pathway; L-homocysteine from L-cystathionine: step 1/1.</text>
</comment>
<dbReference type="FunFam" id="3.40.640.10:FF:000046">
    <property type="entry name" value="Cystathionine gamma-lyase"/>
    <property type="match status" value="1"/>
</dbReference>
<dbReference type="GO" id="GO:0047804">
    <property type="term" value="F:cysteine-S-conjugate beta-lyase activity"/>
    <property type="evidence" value="ECO:0007669"/>
    <property type="project" value="UniProtKB-EC"/>
</dbReference>
<dbReference type="Pfam" id="PF01053">
    <property type="entry name" value="Cys_Met_Meta_PP"/>
    <property type="match status" value="1"/>
</dbReference>
<dbReference type="EMBL" id="BJZO01000006">
    <property type="protein sequence ID" value="GEO80262.1"/>
    <property type="molecule type" value="Genomic_DNA"/>
</dbReference>
<dbReference type="InterPro" id="IPR015424">
    <property type="entry name" value="PyrdxlP-dep_Trfase"/>
</dbReference>
<dbReference type="Proteomes" id="UP000321567">
    <property type="component" value="Unassembled WGS sequence"/>
</dbReference>
<evidence type="ECO:0000256" key="5">
    <source>
        <dbReference type="ARBA" id="ARBA00046315"/>
    </source>
</evidence>
<dbReference type="SUPFAM" id="SSF53383">
    <property type="entry name" value="PLP-dependent transferases"/>
    <property type="match status" value="1"/>
</dbReference>
<evidence type="ECO:0000313" key="11">
    <source>
        <dbReference type="Proteomes" id="UP000321567"/>
    </source>
</evidence>
<dbReference type="PIRSF" id="PIRSF001434">
    <property type="entry name" value="CGS"/>
    <property type="match status" value="1"/>
</dbReference>
<dbReference type="InterPro" id="IPR006233">
    <property type="entry name" value="Cys_b_lyase_bac"/>
</dbReference>
<dbReference type="GO" id="GO:0019346">
    <property type="term" value="P:transsulfuration"/>
    <property type="evidence" value="ECO:0007669"/>
    <property type="project" value="InterPro"/>
</dbReference>
<evidence type="ECO:0000313" key="10">
    <source>
        <dbReference type="EMBL" id="GEO80262.1"/>
    </source>
</evidence>
<evidence type="ECO:0000256" key="2">
    <source>
        <dbReference type="ARBA" id="ARBA00009077"/>
    </source>
</evidence>
<dbReference type="AlphaFoldDB" id="A0A512H474"/>
<comment type="caution">
    <text evidence="10">The sequence shown here is derived from an EMBL/GenBank/DDBJ whole genome shotgun (WGS) entry which is preliminary data.</text>
</comment>
<dbReference type="GO" id="GO:0030170">
    <property type="term" value="F:pyridoxal phosphate binding"/>
    <property type="evidence" value="ECO:0007669"/>
    <property type="project" value="InterPro"/>
</dbReference>
<comment type="catalytic activity">
    <reaction evidence="6">
        <text>L,L-cystathionine + H2O = L-homocysteine + pyruvate + NH4(+)</text>
        <dbReference type="Rhea" id="RHEA:13965"/>
        <dbReference type="ChEBI" id="CHEBI:15361"/>
        <dbReference type="ChEBI" id="CHEBI:15377"/>
        <dbReference type="ChEBI" id="CHEBI:28938"/>
        <dbReference type="ChEBI" id="CHEBI:58161"/>
        <dbReference type="ChEBI" id="CHEBI:58199"/>
    </reaction>
</comment>
<organism evidence="10 11">
    <name type="scientific">Pararhodospirillum oryzae</name>
    <dbReference type="NCBI Taxonomy" id="478448"/>
    <lineage>
        <taxon>Bacteria</taxon>
        <taxon>Pseudomonadati</taxon>
        <taxon>Pseudomonadota</taxon>
        <taxon>Alphaproteobacteria</taxon>
        <taxon>Rhodospirillales</taxon>
        <taxon>Rhodospirillaceae</taxon>
        <taxon>Pararhodospirillum</taxon>
    </lineage>
</organism>
<keyword evidence="11" id="KW-1185">Reference proteome</keyword>
<dbReference type="Gene3D" id="3.40.640.10">
    <property type="entry name" value="Type I PLP-dependent aspartate aminotransferase-like (Major domain)"/>
    <property type="match status" value="1"/>
</dbReference>
<reference evidence="10 11" key="1">
    <citation type="submission" date="2019-07" db="EMBL/GenBank/DDBJ databases">
        <title>Whole genome shotgun sequence of Rhodospirillum oryzae NBRC 107573.</title>
        <authorList>
            <person name="Hosoyama A."/>
            <person name="Uohara A."/>
            <person name="Ohji S."/>
            <person name="Ichikawa N."/>
        </authorList>
    </citation>
    <scope>NUCLEOTIDE SEQUENCE [LARGE SCALE GENOMIC DNA]</scope>
    <source>
        <strain evidence="10 11">NBRC 107573</strain>
    </source>
</reference>
<dbReference type="PROSITE" id="PS00868">
    <property type="entry name" value="CYS_MET_METAB_PP"/>
    <property type="match status" value="1"/>
</dbReference>